<evidence type="ECO:0000256" key="1">
    <source>
        <dbReference type="SAM" id="SignalP"/>
    </source>
</evidence>
<organism evidence="2 3">
    <name type="scientific">Simiduia aestuariiviva</name>
    <dbReference type="NCBI Taxonomy" id="1510459"/>
    <lineage>
        <taxon>Bacteria</taxon>
        <taxon>Pseudomonadati</taxon>
        <taxon>Pseudomonadota</taxon>
        <taxon>Gammaproteobacteria</taxon>
        <taxon>Cellvibrionales</taxon>
        <taxon>Cellvibrionaceae</taxon>
        <taxon>Simiduia</taxon>
    </lineage>
</organism>
<evidence type="ECO:0008006" key="4">
    <source>
        <dbReference type="Google" id="ProtNLM"/>
    </source>
</evidence>
<accession>A0A839UXL3</accession>
<keyword evidence="3" id="KW-1185">Reference proteome</keyword>
<dbReference type="AlphaFoldDB" id="A0A839UXL3"/>
<protein>
    <recommendedName>
        <fullName evidence="4">DUF4142 domain-containing protein</fullName>
    </recommendedName>
</protein>
<sequence length="183" mass="18704">MKTLTRGLLGLALIGSMAQADTPLKDASQAAAALESSLSYADEAIMAATSQEAINSLTASIAEADLIIALAEADFAIRDVSRQEAFNQLAAAIVSAEFAIASTEAQVAINAVSDDQLLNELESTLASADAEHANDMIRAVVSERPMLAAAVQDRALSVGLDEVMVAHALTAGFSEAAATAAGK</sequence>
<dbReference type="Proteomes" id="UP000559987">
    <property type="component" value="Unassembled WGS sequence"/>
</dbReference>
<feature type="signal peptide" evidence="1">
    <location>
        <begin position="1"/>
        <end position="20"/>
    </location>
</feature>
<comment type="caution">
    <text evidence="2">The sequence shown here is derived from an EMBL/GenBank/DDBJ whole genome shotgun (WGS) entry which is preliminary data.</text>
</comment>
<reference evidence="2 3" key="1">
    <citation type="submission" date="2020-08" db="EMBL/GenBank/DDBJ databases">
        <title>Genomic Encyclopedia of Type Strains, Phase III (KMG-III): the genomes of soil and plant-associated and newly described type strains.</title>
        <authorList>
            <person name="Whitman W."/>
        </authorList>
    </citation>
    <scope>NUCLEOTIDE SEQUENCE [LARGE SCALE GENOMIC DNA]</scope>
    <source>
        <strain evidence="2 3">CECT 8571</strain>
    </source>
</reference>
<keyword evidence="1" id="KW-0732">Signal</keyword>
<dbReference type="EMBL" id="JACHXZ010000005">
    <property type="protein sequence ID" value="MBB3170065.1"/>
    <property type="molecule type" value="Genomic_DNA"/>
</dbReference>
<evidence type="ECO:0000313" key="2">
    <source>
        <dbReference type="EMBL" id="MBB3170065.1"/>
    </source>
</evidence>
<name>A0A839UXL3_9GAMM</name>
<feature type="chain" id="PRO_5032703020" description="DUF4142 domain-containing protein" evidence="1">
    <location>
        <begin position="21"/>
        <end position="183"/>
    </location>
</feature>
<proteinExistence type="predicted"/>
<dbReference type="RefSeq" id="WP_183911562.1">
    <property type="nucleotide sequence ID" value="NZ_JACHXZ010000005.1"/>
</dbReference>
<gene>
    <name evidence="2" type="ORF">FHS30_003282</name>
</gene>
<evidence type="ECO:0000313" key="3">
    <source>
        <dbReference type="Proteomes" id="UP000559987"/>
    </source>
</evidence>